<protein>
    <submittedName>
        <fullName evidence="2">DUF2796 domain-containing protein</fullName>
    </submittedName>
</protein>
<dbReference type="AlphaFoldDB" id="A0A9X4BGI5"/>
<evidence type="ECO:0000313" key="3">
    <source>
        <dbReference type="Proteomes" id="UP001139971"/>
    </source>
</evidence>
<accession>A0A9X4BGI5</accession>
<dbReference type="InterPro" id="IPR021253">
    <property type="entry name" value="ZrgA-like"/>
</dbReference>
<gene>
    <name evidence="2" type="ORF">OD750_000985</name>
</gene>
<organism evidence="2 3">
    <name type="scientific">Tahibacter soli</name>
    <dbReference type="NCBI Taxonomy" id="2983605"/>
    <lineage>
        <taxon>Bacteria</taxon>
        <taxon>Pseudomonadati</taxon>
        <taxon>Pseudomonadota</taxon>
        <taxon>Gammaproteobacteria</taxon>
        <taxon>Lysobacterales</taxon>
        <taxon>Rhodanobacteraceae</taxon>
        <taxon>Tahibacter</taxon>
    </lineage>
</organism>
<name>A0A9X4BGI5_9GAMM</name>
<evidence type="ECO:0000313" key="2">
    <source>
        <dbReference type="EMBL" id="MDC8011113.1"/>
    </source>
</evidence>
<dbReference type="EMBL" id="JAOVZO020000001">
    <property type="protein sequence ID" value="MDC8011113.1"/>
    <property type="molecule type" value="Genomic_DNA"/>
</dbReference>
<reference evidence="2" key="1">
    <citation type="submission" date="2023-02" db="EMBL/GenBank/DDBJ databases">
        <title>Tahibacter soli sp. nov. isolated from soil.</title>
        <authorList>
            <person name="Baek J.H."/>
            <person name="Lee J.K."/>
            <person name="Choi D.G."/>
            <person name="Jeon C.O."/>
        </authorList>
    </citation>
    <scope>NUCLEOTIDE SEQUENCE</scope>
    <source>
        <strain evidence="2">BL</strain>
    </source>
</reference>
<feature type="signal peptide" evidence="1">
    <location>
        <begin position="1"/>
        <end position="19"/>
    </location>
</feature>
<sequence>MKRVTAILWLTLAPAFATAHGVHEHGAATLAVTLEGDRLELALGAPGASIVGFERAPRDDAERAALARAQALLAAPAQWIALPAAAGCALESSAADFDTAGEHADFDVRAAWRCTAPARLTTLDLTLFERFARLERVTANLVLPDRQDSRTLARGAARLVLAP</sequence>
<dbReference type="Pfam" id="PF10986">
    <property type="entry name" value="ZrgA"/>
    <property type="match status" value="1"/>
</dbReference>
<keyword evidence="3" id="KW-1185">Reference proteome</keyword>
<feature type="chain" id="PRO_5040994778" evidence="1">
    <location>
        <begin position="20"/>
        <end position="163"/>
    </location>
</feature>
<dbReference type="Proteomes" id="UP001139971">
    <property type="component" value="Unassembled WGS sequence"/>
</dbReference>
<proteinExistence type="predicted"/>
<evidence type="ECO:0000256" key="1">
    <source>
        <dbReference type="SAM" id="SignalP"/>
    </source>
</evidence>
<keyword evidence="1" id="KW-0732">Signal</keyword>
<comment type="caution">
    <text evidence="2">The sequence shown here is derived from an EMBL/GenBank/DDBJ whole genome shotgun (WGS) entry which is preliminary data.</text>
</comment>
<dbReference type="RefSeq" id="WP_263544529.1">
    <property type="nucleotide sequence ID" value="NZ_JAOVZO020000001.1"/>
</dbReference>